<keyword evidence="3" id="KW-0032">Aminotransferase</keyword>
<dbReference type="InterPro" id="IPR015422">
    <property type="entry name" value="PyrdxlP-dep_Trfase_small"/>
</dbReference>
<dbReference type="Gene3D" id="3.90.1150.10">
    <property type="entry name" value="Aspartate Aminotransferase, domain 1"/>
    <property type="match status" value="1"/>
</dbReference>
<dbReference type="GO" id="GO:0004021">
    <property type="term" value="F:L-alanine:2-oxoglutarate aminotransferase activity"/>
    <property type="evidence" value="ECO:0007669"/>
    <property type="project" value="UniProtKB-EC"/>
</dbReference>
<evidence type="ECO:0000256" key="7">
    <source>
        <dbReference type="ARBA" id="ARBA00025785"/>
    </source>
</evidence>
<dbReference type="PANTHER" id="PTHR11751">
    <property type="entry name" value="ALANINE AMINOTRANSFERASE"/>
    <property type="match status" value="1"/>
</dbReference>
<dbReference type="Pfam" id="PF00155">
    <property type="entry name" value="Aminotran_1_2"/>
    <property type="match status" value="1"/>
</dbReference>
<keyword evidence="4" id="KW-0808">Transferase</keyword>
<dbReference type="FunFam" id="3.90.1150.10:FF:000010">
    <property type="entry name" value="Alanine aminotransferase 2"/>
    <property type="match status" value="1"/>
</dbReference>
<dbReference type="GO" id="GO:0030170">
    <property type="term" value="F:pyridoxal phosphate binding"/>
    <property type="evidence" value="ECO:0007669"/>
    <property type="project" value="InterPro"/>
</dbReference>
<comment type="caution">
    <text evidence="11">The sequence shown here is derived from an EMBL/GenBank/DDBJ whole genome shotgun (WGS) entry which is preliminary data.</text>
</comment>
<dbReference type="EC" id="2.6.1.2" evidence="8"/>
<evidence type="ECO:0000259" key="10">
    <source>
        <dbReference type="Pfam" id="PF00155"/>
    </source>
</evidence>
<dbReference type="AlphaFoldDB" id="A0A8S0ZL79"/>
<name>A0A8S0ZL79_ARCPL</name>
<evidence type="ECO:0000313" key="12">
    <source>
        <dbReference type="Proteomes" id="UP000494256"/>
    </source>
</evidence>
<organism evidence="11 12">
    <name type="scientific">Arctia plantaginis</name>
    <name type="common">Wood tiger moth</name>
    <name type="synonym">Phalaena plantaginis</name>
    <dbReference type="NCBI Taxonomy" id="874455"/>
    <lineage>
        <taxon>Eukaryota</taxon>
        <taxon>Metazoa</taxon>
        <taxon>Ecdysozoa</taxon>
        <taxon>Arthropoda</taxon>
        <taxon>Hexapoda</taxon>
        <taxon>Insecta</taxon>
        <taxon>Pterygota</taxon>
        <taxon>Neoptera</taxon>
        <taxon>Endopterygota</taxon>
        <taxon>Lepidoptera</taxon>
        <taxon>Glossata</taxon>
        <taxon>Ditrysia</taxon>
        <taxon>Noctuoidea</taxon>
        <taxon>Erebidae</taxon>
        <taxon>Arctiinae</taxon>
        <taxon>Arctia</taxon>
    </lineage>
</organism>
<sequence length="486" mass="54952">MDEKENYEFEKSITFQNLNPRIIKLEYAIRGSLFHRLMEIEKKLKDGVQMPFTNLIKANIGDGQSIGQKPISFIRQVLACVSYPNLLKTEYFPQDVKERAADILNGCDGNSVGSYTTSLGIDAVRQSVATYIEKRDRCKADWNNICLTPGASAAIKSCLKLFINNTNGQKTGVMLPVPQYPLYSATLAEYGLTQVEYYLDESKNWALTLEELERSHKEGSKSCKIRVLVVINPGNPTGQVLTRENIEDIIKFAYKHSLFIFADEVYQQNIYEGIFYSFKKVLSEQKAPFNQVELVSFMSMSKGYMGECGFRGGWLEIVNMDPEVLNNLYKSISARHCPNTLGQAVVYCVVRPPVEGEPSYKLYAKEKADLMKSFATRAKIVEKMFNDMEGVSCNVVQGALYAFPRIDIPPKAIEAAKNVGQKPDEFYVLRLLEETGICMVPGSGFGQVPGTYHIRTTILPQLDLLKEMVDMLKKFHKKFIEEYSSD</sequence>
<dbReference type="Proteomes" id="UP000494256">
    <property type="component" value="Unassembled WGS sequence"/>
</dbReference>
<evidence type="ECO:0000256" key="2">
    <source>
        <dbReference type="ARBA" id="ARBA00011738"/>
    </source>
</evidence>
<dbReference type="Gene3D" id="1.10.287.1970">
    <property type="match status" value="1"/>
</dbReference>
<dbReference type="CDD" id="cd00609">
    <property type="entry name" value="AAT_like"/>
    <property type="match status" value="1"/>
</dbReference>
<dbReference type="EMBL" id="CADEBD010000293">
    <property type="protein sequence ID" value="CAB3233788.1"/>
    <property type="molecule type" value="Genomic_DNA"/>
</dbReference>
<evidence type="ECO:0000256" key="3">
    <source>
        <dbReference type="ARBA" id="ARBA00022576"/>
    </source>
</evidence>
<evidence type="ECO:0000256" key="5">
    <source>
        <dbReference type="ARBA" id="ARBA00022898"/>
    </source>
</evidence>
<proteinExistence type="inferred from homology"/>
<protein>
    <recommendedName>
        <fullName evidence="8">alanine transaminase</fullName>
        <ecNumber evidence="8">2.6.1.2</ecNumber>
    </recommendedName>
</protein>
<dbReference type="InterPro" id="IPR015424">
    <property type="entry name" value="PyrdxlP-dep_Trfase"/>
</dbReference>
<feature type="domain" description="Aminotransferase class I/classII large" evidence="10">
    <location>
        <begin position="92"/>
        <end position="460"/>
    </location>
</feature>
<comment type="cofactor">
    <cofactor evidence="1">
        <name>pyridoxal 5'-phosphate</name>
        <dbReference type="ChEBI" id="CHEBI:597326"/>
    </cofactor>
</comment>
<keyword evidence="5" id="KW-0663">Pyridoxal phosphate</keyword>
<dbReference type="InterPro" id="IPR004839">
    <property type="entry name" value="Aminotransferase_I/II_large"/>
</dbReference>
<comment type="catalytic activity">
    <reaction evidence="9">
        <text>L-alanine + 2-oxoglutarate = pyruvate + L-glutamate</text>
        <dbReference type="Rhea" id="RHEA:19453"/>
        <dbReference type="ChEBI" id="CHEBI:15361"/>
        <dbReference type="ChEBI" id="CHEBI:16810"/>
        <dbReference type="ChEBI" id="CHEBI:29985"/>
        <dbReference type="ChEBI" id="CHEBI:57972"/>
        <dbReference type="EC" id="2.6.1.2"/>
    </reaction>
</comment>
<dbReference type="InterPro" id="IPR015421">
    <property type="entry name" value="PyrdxlP-dep_Trfase_major"/>
</dbReference>
<evidence type="ECO:0000256" key="9">
    <source>
        <dbReference type="ARBA" id="ARBA00047412"/>
    </source>
</evidence>
<evidence type="ECO:0000256" key="4">
    <source>
        <dbReference type="ARBA" id="ARBA00022679"/>
    </source>
</evidence>
<reference evidence="11 12" key="1">
    <citation type="submission" date="2020-04" db="EMBL/GenBank/DDBJ databases">
        <authorList>
            <person name="Wallbank WR R."/>
            <person name="Pardo Diaz C."/>
            <person name="Kozak K."/>
            <person name="Martin S."/>
            <person name="Jiggins C."/>
            <person name="Moest M."/>
            <person name="Warren A I."/>
            <person name="Byers J.R.P. K."/>
            <person name="Montejo-Kovacevich G."/>
            <person name="Yen C E."/>
        </authorList>
    </citation>
    <scope>NUCLEOTIDE SEQUENCE [LARGE SCALE GENOMIC DNA]</scope>
</reference>
<dbReference type="InterPro" id="IPR045088">
    <property type="entry name" value="ALAT1/2-like"/>
</dbReference>
<gene>
    <name evidence="11" type="ORF">APLA_LOCUS6236</name>
</gene>
<evidence type="ECO:0000256" key="1">
    <source>
        <dbReference type="ARBA" id="ARBA00001933"/>
    </source>
</evidence>
<comment type="similarity">
    <text evidence="7">Belongs to the class-I pyridoxal-phosphate-dependent aminotransferase family. Alanine aminotransferase subfamily.</text>
</comment>
<evidence type="ECO:0000256" key="6">
    <source>
        <dbReference type="ARBA" id="ARBA00025708"/>
    </source>
</evidence>
<accession>A0A8S0ZL79</accession>
<dbReference type="OrthoDB" id="10257471at2759"/>
<comment type="subunit">
    <text evidence="2">Homodimer.</text>
</comment>
<comment type="pathway">
    <text evidence="6">Amino-acid degradation; L-alanine degradation via transaminase pathway; pyruvate from L-alanine: step 1/1.</text>
</comment>
<dbReference type="FunFam" id="1.10.287.1970:FF:000001">
    <property type="entry name" value="Alanine aminotransferase 2"/>
    <property type="match status" value="1"/>
</dbReference>
<dbReference type="Gene3D" id="3.40.640.10">
    <property type="entry name" value="Type I PLP-dependent aspartate aminotransferase-like (Major domain)"/>
    <property type="match status" value="1"/>
</dbReference>
<dbReference type="PANTHER" id="PTHR11751:SF29">
    <property type="entry name" value="ALANINE TRANSAMINASE"/>
    <property type="match status" value="1"/>
</dbReference>
<evidence type="ECO:0000256" key="8">
    <source>
        <dbReference type="ARBA" id="ARBA00026106"/>
    </source>
</evidence>
<dbReference type="FunFam" id="3.40.640.10:FF:000012">
    <property type="entry name" value="alanine aminotransferase 2"/>
    <property type="match status" value="1"/>
</dbReference>
<dbReference type="SUPFAM" id="SSF53383">
    <property type="entry name" value="PLP-dependent transferases"/>
    <property type="match status" value="1"/>
</dbReference>
<evidence type="ECO:0000313" key="11">
    <source>
        <dbReference type="EMBL" id="CAB3233788.1"/>
    </source>
</evidence>